<proteinExistence type="inferred from homology"/>
<dbReference type="EMBL" id="CAAALY010252147">
    <property type="protein sequence ID" value="VEL36395.1"/>
    <property type="molecule type" value="Genomic_DNA"/>
</dbReference>
<comment type="subcellular location">
    <subcellularLocation>
        <location evidence="1">Mitochondrion</location>
    </subcellularLocation>
</comment>
<dbReference type="GO" id="GO:0005763">
    <property type="term" value="C:mitochondrial small ribosomal subunit"/>
    <property type="evidence" value="ECO:0007669"/>
    <property type="project" value="InterPro"/>
</dbReference>
<evidence type="ECO:0000256" key="7">
    <source>
        <dbReference type="ARBA" id="ARBA00035544"/>
    </source>
</evidence>
<keyword evidence="10" id="KW-1185">Reference proteome</keyword>
<gene>
    <name evidence="9" type="ORF">PXEA_LOCUS29835</name>
</gene>
<dbReference type="InterPro" id="IPR040055">
    <property type="entry name" value="Ribosomal_uS10m"/>
</dbReference>
<sequence>AEEIDERDVLYKSVQLEVRGHDPAVLSSYRSFFTTACTNLSIDHQTEVRNRPIFDRFSFNRSVFIYKKHQRQYEFRTHVHYWTIFKVTGCTADVLLEYVQRFIPEGVGMIVTRV</sequence>
<dbReference type="SMART" id="SM01403">
    <property type="entry name" value="Ribosomal_S10"/>
    <property type="match status" value="1"/>
</dbReference>
<evidence type="ECO:0000256" key="6">
    <source>
        <dbReference type="ARBA" id="ARBA00035261"/>
    </source>
</evidence>
<dbReference type="Gene3D" id="3.30.70.600">
    <property type="entry name" value="Ribosomal protein S10 domain"/>
    <property type="match status" value="1"/>
</dbReference>
<evidence type="ECO:0000313" key="9">
    <source>
        <dbReference type="EMBL" id="VEL36395.1"/>
    </source>
</evidence>
<dbReference type="AlphaFoldDB" id="A0A3S5CTU0"/>
<dbReference type="InterPro" id="IPR036838">
    <property type="entry name" value="Ribosomal_uS10_dom_sf"/>
</dbReference>
<keyword evidence="3" id="KW-0689">Ribosomal protein</keyword>
<evidence type="ECO:0000256" key="4">
    <source>
        <dbReference type="ARBA" id="ARBA00023128"/>
    </source>
</evidence>
<keyword evidence="4" id="KW-0496">Mitochondrion</keyword>
<reference evidence="9" key="1">
    <citation type="submission" date="2018-11" db="EMBL/GenBank/DDBJ databases">
        <authorList>
            <consortium name="Pathogen Informatics"/>
        </authorList>
    </citation>
    <scope>NUCLEOTIDE SEQUENCE</scope>
</reference>
<keyword evidence="5" id="KW-0687">Ribonucleoprotein</keyword>
<name>A0A3S5CTU0_9PLAT</name>
<comment type="similarity">
    <text evidence="2">Belongs to the universal ribosomal protein uS10 family.</text>
</comment>
<dbReference type="PANTHER" id="PTHR13334">
    <property type="entry name" value="MITOCHONDRIAL 28S RIBOSOMAL PROTEIN S10"/>
    <property type="match status" value="1"/>
</dbReference>
<dbReference type="Pfam" id="PF00338">
    <property type="entry name" value="Ribosomal_S10"/>
    <property type="match status" value="1"/>
</dbReference>
<feature type="domain" description="Small ribosomal subunit protein uS10" evidence="8">
    <location>
        <begin position="15"/>
        <end position="112"/>
    </location>
</feature>
<dbReference type="SUPFAM" id="SSF54999">
    <property type="entry name" value="Ribosomal protein S10"/>
    <property type="match status" value="1"/>
</dbReference>
<dbReference type="Proteomes" id="UP000784294">
    <property type="component" value="Unassembled WGS sequence"/>
</dbReference>
<comment type="caution">
    <text evidence="9">The sequence shown here is derived from an EMBL/GenBank/DDBJ whole genome shotgun (WGS) entry which is preliminary data.</text>
</comment>
<evidence type="ECO:0000259" key="8">
    <source>
        <dbReference type="SMART" id="SM01403"/>
    </source>
</evidence>
<protein>
    <recommendedName>
        <fullName evidence="6">Small ribosomal subunit protein uS10m</fullName>
    </recommendedName>
    <alternativeName>
        <fullName evidence="7">28S ribosomal protein S10, mitochondrial</fullName>
    </alternativeName>
</protein>
<evidence type="ECO:0000313" key="10">
    <source>
        <dbReference type="Proteomes" id="UP000784294"/>
    </source>
</evidence>
<evidence type="ECO:0000256" key="5">
    <source>
        <dbReference type="ARBA" id="ARBA00023274"/>
    </source>
</evidence>
<evidence type="ECO:0000256" key="1">
    <source>
        <dbReference type="ARBA" id="ARBA00004173"/>
    </source>
</evidence>
<evidence type="ECO:0000256" key="2">
    <source>
        <dbReference type="ARBA" id="ARBA00007102"/>
    </source>
</evidence>
<dbReference type="PANTHER" id="PTHR13334:SF4">
    <property type="entry name" value="SMALL RIBOSOMAL SUBUNIT PROTEIN US10M"/>
    <property type="match status" value="1"/>
</dbReference>
<organism evidence="9 10">
    <name type="scientific">Protopolystoma xenopodis</name>
    <dbReference type="NCBI Taxonomy" id="117903"/>
    <lineage>
        <taxon>Eukaryota</taxon>
        <taxon>Metazoa</taxon>
        <taxon>Spiralia</taxon>
        <taxon>Lophotrochozoa</taxon>
        <taxon>Platyhelminthes</taxon>
        <taxon>Monogenea</taxon>
        <taxon>Polyopisthocotylea</taxon>
        <taxon>Polystomatidea</taxon>
        <taxon>Polystomatidae</taxon>
        <taxon>Protopolystoma</taxon>
    </lineage>
</organism>
<feature type="non-terminal residue" evidence="9">
    <location>
        <position position="114"/>
    </location>
</feature>
<dbReference type="InterPro" id="IPR027486">
    <property type="entry name" value="Ribosomal_uS10_dom"/>
</dbReference>
<dbReference type="OrthoDB" id="366214at2759"/>
<evidence type="ECO:0000256" key="3">
    <source>
        <dbReference type="ARBA" id="ARBA00022980"/>
    </source>
</evidence>
<accession>A0A3S5CTU0</accession>